<dbReference type="GO" id="GO:0005975">
    <property type="term" value="P:carbohydrate metabolic process"/>
    <property type="evidence" value="ECO:0007669"/>
    <property type="project" value="InterPro"/>
</dbReference>
<dbReference type="InterPro" id="IPR008902">
    <property type="entry name" value="Rhamnosid_concanavalin"/>
</dbReference>
<dbReference type="SUPFAM" id="SSF48208">
    <property type="entry name" value="Six-hairpin glycosidases"/>
    <property type="match status" value="1"/>
</dbReference>
<dbReference type="GO" id="GO:0030596">
    <property type="term" value="F:alpha-L-rhamnosidase activity"/>
    <property type="evidence" value="ECO:0007669"/>
    <property type="project" value="UniProtKB-EC"/>
</dbReference>
<evidence type="ECO:0000313" key="9">
    <source>
        <dbReference type="Proteomes" id="UP000549113"/>
    </source>
</evidence>
<keyword evidence="3 8" id="KW-0378">Hydrolase</keyword>
<gene>
    <name evidence="8" type="ORF">BKA10_002590</name>
</gene>
<feature type="domain" description="Alpha-L-rhamnosidase C-terminal" evidence="7">
    <location>
        <begin position="544"/>
        <end position="614"/>
    </location>
</feature>
<dbReference type="Pfam" id="PF17389">
    <property type="entry name" value="Bac_rhamnosid6H"/>
    <property type="match status" value="1"/>
</dbReference>
<dbReference type="Pfam" id="PF08531">
    <property type="entry name" value="Bac_rhamnosid_N"/>
    <property type="match status" value="1"/>
</dbReference>
<dbReference type="InterPro" id="IPR012341">
    <property type="entry name" value="6hp_glycosidase-like_sf"/>
</dbReference>
<protein>
    <recommendedName>
        <fullName evidence="2">alpha-L-rhamnosidase</fullName>
        <ecNumber evidence="2">3.2.1.40</ecNumber>
    </recommendedName>
</protein>
<feature type="domain" description="Bacterial alpha-L-rhamnosidase N-terminal" evidence="5">
    <location>
        <begin position="2"/>
        <end position="72"/>
    </location>
</feature>
<reference evidence="8 9" key="1">
    <citation type="submission" date="2020-08" db="EMBL/GenBank/DDBJ databases">
        <title>Sequencing the genomes of 1000 actinobacteria strains.</title>
        <authorList>
            <person name="Klenk H.-P."/>
        </authorList>
    </citation>
    <scope>NUCLEOTIDE SEQUENCE [LARGE SCALE GENOMIC DNA]</scope>
    <source>
        <strain evidence="8 9">DSM 19600</strain>
    </source>
</reference>
<evidence type="ECO:0000259" key="7">
    <source>
        <dbReference type="Pfam" id="PF17390"/>
    </source>
</evidence>
<evidence type="ECO:0000259" key="4">
    <source>
        <dbReference type="Pfam" id="PF05592"/>
    </source>
</evidence>
<proteinExistence type="predicted"/>
<dbReference type="InterPro" id="IPR008928">
    <property type="entry name" value="6-hairpin_glycosidase_sf"/>
</dbReference>
<dbReference type="InterPro" id="IPR035396">
    <property type="entry name" value="Bac_rhamnosid6H"/>
</dbReference>
<dbReference type="InterPro" id="IPR013737">
    <property type="entry name" value="Bac_rhamnosid_N"/>
</dbReference>
<sequence length="623" mass="67746">MQIIATDQSWASGPSDVLADDLYNGESIDARRRDLTWTSPGTLPSGWSGTRAIPFDRSRLTPYVGPPVRRQEERAPVSIWTSPTGATLADFGQNLVGWIRLSLRGRAGDTITIRHAEVLEDNELGVRPLRTARATDEYTLSGELDVFEPTFTFHGFRYAEVTGWTGTLDELSAALTAVVIGSQLDRIGTFACSDPLLNQLHSNVVWSMRGNFVDVPTDCPQRDERLGWTGDLSAFVDTASFLYDVESFLSDWLLDLSAEQSHANGDVALVVPDVLKIQMKDLGSEAPALAPVMALWSDAACWVPWSLWEAYGDITILEQQYDSMAAYVRRVSAVLSDRDLLEAGLQLADWLDPTAPPDAPFEAKADPKVVATACVYRSATIAAKTSVLLQRDDDAAEFLELAARLRTAFNAHFVDGGRVLSDAPAVYALAIAFDLLDEDADRVAGERLAELVAESGYTITTGFAGTPFISGALTKTGHLDAAYRLLLQTENPSWLYPVTMGATTIWERWDSMLPDGTINPGEMTSFNHYAFGSIATWMHRTVAGLAPLEPGYSRILIAPQPGGGLTWASAALETPHGRTSVRWEINGDSLTVEAEVPKGSSAVVRLPNSDELHVGGGMHVFHS</sequence>
<dbReference type="PANTHER" id="PTHR33307:SF6">
    <property type="entry name" value="ALPHA-RHAMNOSIDASE (EUROFUNG)-RELATED"/>
    <property type="match status" value="1"/>
</dbReference>
<feature type="domain" description="Alpha-L-rhamnosidase concanavalin-like" evidence="4">
    <location>
        <begin position="83"/>
        <end position="180"/>
    </location>
</feature>
<keyword evidence="9" id="KW-1185">Reference proteome</keyword>
<dbReference type="PANTHER" id="PTHR33307">
    <property type="entry name" value="ALPHA-RHAMNOSIDASE (EUROFUNG)"/>
    <property type="match status" value="1"/>
</dbReference>
<comment type="catalytic activity">
    <reaction evidence="1">
        <text>Hydrolysis of terminal non-reducing alpha-L-rhamnose residues in alpha-L-rhamnosides.</text>
        <dbReference type="EC" id="3.2.1.40"/>
    </reaction>
</comment>
<evidence type="ECO:0000256" key="3">
    <source>
        <dbReference type="ARBA" id="ARBA00022801"/>
    </source>
</evidence>
<dbReference type="Gene3D" id="2.60.420.10">
    <property type="entry name" value="Maltose phosphorylase, domain 3"/>
    <property type="match status" value="1"/>
</dbReference>
<keyword evidence="8" id="KW-0326">Glycosidase</keyword>
<evidence type="ECO:0000259" key="6">
    <source>
        <dbReference type="Pfam" id="PF17389"/>
    </source>
</evidence>
<name>A0AA40SR11_9MICO</name>
<dbReference type="EMBL" id="JACIFH010000001">
    <property type="protein sequence ID" value="MBB4140796.1"/>
    <property type="molecule type" value="Genomic_DNA"/>
</dbReference>
<dbReference type="InterPro" id="IPR035398">
    <property type="entry name" value="Bac_rhamnosid_C"/>
</dbReference>
<evidence type="ECO:0000259" key="5">
    <source>
        <dbReference type="Pfam" id="PF08531"/>
    </source>
</evidence>
<dbReference type="AlphaFoldDB" id="A0AA40SR11"/>
<accession>A0AA40SR11</accession>
<dbReference type="Gene3D" id="1.50.10.10">
    <property type="match status" value="1"/>
</dbReference>
<dbReference type="Gene3D" id="2.60.120.260">
    <property type="entry name" value="Galactose-binding domain-like"/>
    <property type="match status" value="2"/>
</dbReference>
<dbReference type="Pfam" id="PF17390">
    <property type="entry name" value="Bac_rhamnosid_C"/>
    <property type="match status" value="1"/>
</dbReference>
<comment type="caution">
    <text evidence="8">The sequence shown here is derived from an EMBL/GenBank/DDBJ whole genome shotgun (WGS) entry which is preliminary data.</text>
</comment>
<evidence type="ECO:0000256" key="2">
    <source>
        <dbReference type="ARBA" id="ARBA00012652"/>
    </source>
</evidence>
<evidence type="ECO:0000256" key="1">
    <source>
        <dbReference type="ARBA" id="ARBA00001445"/>
    </source>
</evidence>
<dbReference type="Pfam" id="PF05592">
    <property type="entry name" value="Bac_rhamnosid"/>
    <property type="match status" value="1"/>
</dbReference>
<dbReference type="InterPro" id="IPR016007">
    <property type="entry name" value="Alpha_rhamnosid"/>
</dbReference>
<feature type="domain" description="Alpha-L-rhamnosidase six-hairpin glycosidase" evidence="6">
    <location>
        <begin position="186"/>
        <end position="542"/>
    </location>
</feature>
<dbReference type="Proteomes" id="UP000549113">
    <property type="component" value="Unassembled WGS sequence"/>
</dbReference>
<organism evidence="8 9">
    <name type="scientific">Microbacterium invictum</name>
    <dbReference type="NCBI Taxonomy" id="515415"/>
    <lineage>
        <taxon>Bacteria</taxon>
        <taxon>Bacillati</taxon>
        <taxon>Actinomycetota</taxon>
        <taxon>Actinomycetes</taxon>
        <taxon>Micrococcales</taxon>
        <taxon>Microbacteriaceae</taxon>
        <taxon>Microbacterium</taxon>
    </lineage>
</organism>
<evidence type="ECO:0000313" key="8">
    <source>
        <dbReference type="EMBL" id="MBB4140796.1"/>
    </source>
</evidence>
<dbReference type="EC" id="3.2.1.40" evidence="2"/>